<feature type="non-terminal residue" evidence="2">
    <location>
        <position position="1"/>
    </location>
</feature>
<proteinExistence type="predicted"/>
<protein>
    <recommendedName>
        <fullName evidence="4">SH2 domain-containing protein</fullName>
    </recommendedName>
</protein>
<dbReference type="PANTHER" id="PTHR31128">
    <property type="entry name" value="PROTEIN CBR-CLEC-135-RELATED"/>
    <property type="match status" value="1"/>
</dbReference>
<name>A0AAV5V5D4_9BILA</name>
<dbReference type="EMBL" id="BTSY01000002">
    <property type="protein sequence ID" value="GMT14629.1"/>
    <property type="molecule type" value="Genomic_DNA"/>
</dbReference>
<dbReference type="AlphaFoldDB" id="A0AAV5V5D4"/>
<comment type="caution">
    <text evidence="2">The sequence shown here is derived from an EMBL/GenBank/DDBJ whole genome shotgun (WGS) entry which is preliminary data.</text>
</comment>
<evidence type="ECO:0000256" key="1">
    <source>
        <dbReference type="SAM" id="MobiDB-lite"/>
    </source>
</evidence>
<feature type="region of interest" description="Disordered" evidence="1">
    <location>
        <begin position="40"/>
        <end position="82"/>
    </location>
</feature>
<dbReference type="Proteomes" id="UP001432322">
    <property type="component" value="Unassembled WGS sequence"/>
</dbReference>
<feature type="compositionally biased region" description="Basic residues" evidence="1">
    <location>
        <begin position="44"/>
        <end position="54"/>
    </location>
</feature>
<evidence type="ECO:0000313" key="2">
    <source>
        <dbReference type="EMBL" id="GMT14629.1"/>
    </source>
</evidence>
<gene>
    <name evidence="2" type="ORF">PFISCL1PPCAC_5926</name>
</gene>
<accession>A0AAV5V5D4</accession>
<sequence>AVVCCCHGARCDLAQETGYEVMPLHTMYCPDSEEGRPFKNRKECRIKKGAKSKRKKDERGDESGGSCRTTESRRRKFTTKNGNDIGNANDLYLGAMVSHKAERETRKRSTFKLYHRIPPLSHSMHDLDSSLNLYICYRTSAGDFRHFPIRLRCRADGKYLYNVDYERDCGELIVFDSVEKLTKYYQMYPMMEISAYGEAYFELFPI</sequence>
<reference evidence="2" key="1">
    <citation type="submission" date="2023-10" db="EMBL/GenBank/DDBJ databases">
        <title>Genome assembly of Pristionchus species.</title>
        <authorList>
            <person name="Yoshida K."/>
            <person name="Sommer R.J."/>
        </authorList>
    </citation>
    <scope>NUCLEOTIDE SEQUENCE</scope>
    <source>
        <strain evidence="2">RS5133</strain>
    </source>
</reference>
<keyword evidence="3" id="KW-1185">Reference proteome</keyword>
<evidence type="ECO:0000313" key="3">
    <source>
        <dbReference type="Proteomes" id="UP001432322"/>
    </source>
</evidence>
<organism evidence="2 3">
    <name type="scientific">Pristionchus fissidentatus</name>
    <dbReference type="NCBI Taxonomy" id="1538716"/>
    <lineage>
        <taxon>Eukaryota</taxon>
        <taxon>Metazoa</taxon>
        <taxon>Ecdysozoa</taxon>
        <taxon>Nematoda</taxon>
        <taxon>Chromadorea</taxon>
        <taxon>Rhabditida</taxon>
        <taxon>Rhabditina</taxon>
        <taxon>Diplogasteromorpha</taxon>
        <taxon>Diplogasteroidea</taxon>
        <taxon>Neodiplogasteridae</taxon>
        <taxon>Pristionchus</taxon>
    </lineage>
</organism>
<evidence type="ECO:0008006" key="4">
    <source>
        <dbReference type="Google" id="ProtNLM"/>
    </source>
</evidence>